<protein>
    <submittedName>
        <fullName evidence="1">Uncharacterized protein</fullName>
    </submittedName>
</protein>
<organism evidence="1 2">
    <name type="scientific">Acaryochloris thomasi RCC1774</name>
    <dbReference type="NCBI Taxonomy" id="1764569"/>
    <lineage>
        <taxon>Bacteria</taxon>
        <taxon>Bacillati</taxon>
        <taxon>Cyanobacteriota</taxon>
        <taxon>Cyanophyceae</taxon>
        <taxon>Acaryochloridales</taxon>
        <taxon>Acaryochloridaceae</taxon>
        <taxon>Acaryochloris</taxon>
        <taxon>Acaryochloris thomasi</taxon>
    </lineage>
</organism>
<accession>A0A2W1JD34</accession>
<reference evidence="1 2" key="1">
    <citation type="journal article" date="2018" name="Sci. Rep.">
        <title>A novel species of the marine cyanobacterium Acaryochloris with a unique pigment content and lifestyle.</title>
        <authorList>
            <person name="Partensky F."/>
            <person name="Six C."/>
            <person name="Ratin M."/>
            <person name="Garczarek L."/>
            <person name="Vaulot D."/>
            <person name="Probert I."/>
            <person name="Calteau A."/>
            <person name="Gourvil P."/>
            <person name="Marie D."/>
            <person name="Grebert T."/>
            <person name="Bouchier C."/>
            <person name="Le Panse S."/>
            <person name="Gachenot M."/>
            <person name="Rodriguez F."/>
            <person name="Garrido J.L."/>
        </authorList>
    </citation>
    <scope>NUCLEOTIDE SEQUENCE [LARGE SCALE GENOMIC DNA]</scope>
    <source>
        <strain evidence="1 2">RCC1774</strain>
    </source>
</reference>
<keyword evidence="2" id="KW-1185">Reference proteome</keyword>
<dbReference type="Proteomes" id="UP000248857">
    <property type="component" value="Unassembled WGS sequence"/>
</dbReference>
<dbReference type="RefSeq" id="WP_423250514.1">
    <property type="nucleotide sequence ID" value="NZ_PQWO01000014.1"/>
</dbReference>
<dbReference type="AlphaFoldDB" id="A0A2W1JD34"/>
<name>A0A2W1JD34_9CYAN</name>
<comment type="caution">
    <text evidence="1">The sequence shown here is derived from an EMBL/GenBank/DDBJ whole genome shotgun (WGS) entry which is preliminary data.</text>
</comment>
<evidence type="ECO:0000313" key="2">
    <source>
        <dbReference type="Proteomes" id="UP000248857"/>
    </source>
</evidence>
<proteinExistence type="predicted"/>
<sequence length="93" mass="10117">MTAKCPRCDRTVRKKGLNASGSQRYTCPHDDCEMKSFTVEAKPITGRPRGSVGKCPKCGSNWTKKSGKVGTSYALCNNCGNSFKLSLNYMKSG</sequence>
<evidence type="ECO:0000313" key="1">
    <source>
        <dbReference type="EMBL" id="PZD71840.1"/>
    </source>
</evidence>
<gene>
    <name evidence="1" type="ORF">C1752_04539</name>
</gene>
<dbReference type="EMBL" id="PQWO01000014">
    <property type="protein sequence ID" value="PZD71840.1"/>
    <property type="molecule type" value="Genomic_DNA"/>
</dbReference>